<feature type="active site" description="Nucleophile" evidence="6">
    <location>
        <position position="183"/>
    </location>
</feature>
<evidence type="ECO:0000256" key="1">
    <source>
        <dbReference type="ARBA" id="ARBA00004752"/>
    </source>
</evidence>
<dbReference type="Proteomes" id="UP000290602">
    <property type="component" value="Unassembled WGS sequence"/>
</dbReference>
<accession>A0A4Q0VJM5</accession>
<sequence>MKYFKRGIMGILAVLVVTLGFSYLWQQLTTTSRTNQTAQRVARHEMVKAQAKAKTKQTKAKAINWRKPSEKKPYPNLKKYPHAHLLVKTSRQRVYVMAGKKVLYTMYCSTGKGRYKTPTGTFHIQAERGKSFFNWNSGEGGRYWVSWKGHGIYLFHTVPINSKGHYIKKEAKHLGKSAASHGCVRLSVSDAKWVYNHVPYGMKVIIHK</sequence>
<dbReference type="GO" id="GO:0008360">
    <property type="term" value="P:regulation of cell shape"/>
    <property type="evidence" value="ECO:0007669"/>
    <property type="project" value="UniProtKB-UniRule"/>
</dbReference>
<dbReference type="RefSeq" id="WP_129031939.1">
    <property type="nucleotide sequence ID" value="NZ_CP059603.1"/>
</dbReference>
<dbReference type="PROSITE" id="PS52029">
    <property type="entry name" value="LD_TPASE"/>
    <property type="match status" value="1"/>
</dbReference>
<evidence type="ECO:0000256" key="4">
    <source>
        <dbReference type="ARBA" id="ARBA00022984"/>
    </source>
</evidence>
<keyword evidence="5 6" id="KW-0961">Cell wall biogenesis/degradation</keyword>
<feature type="active site" description="Proton donor/acceptor" evidence="6">
    <location>
        <position position="156"/>
    </location>
</feature>
<comment type="caution">
    <text evidence="8">The sequence shown here is derived from an EMBL/GenBank/DDBJ whole genome shotgun (WGS) entry which is preliminary data.</text>
</comment>
<evidence type="ECO:0000256" key="3">
    <source>
        <dbReference type="ARBA" id="ARBA00022960"/>
    </source>
</evidence>
<dbReference type="PANTHER" id="PTHR30582">
    <property type="entry name" value="L,D-TRANSPEPTIDASE"/>
    <property type="match status" value="1"/>
</dbReference>
<dbReference type="OrthoDB" id="177750at2"/>
<dbReference type="Gene3D" id="2.40.440.10">
    <property type="entry name" value="L,D-transpeptidase catalytic domain-like"/>
    <property type="match status" value="1"/>
</dbReference>
<dbReference type="EMBL" id="QXIL01000006">
    <property type="protein sequence ID" value="RXI79028.1"/>
    <property type="molecule type" value="Genomic_DNA"/>
</dbReference>
<keyword evidence="2" id="KW-0808">Transferase</keyword>
<dbReference type="Pfam" id="PF03734">
    <property type="entry name" value="YkuD"/>
    <property type="match status" value="1"/>
</dbReference>
<evidence type="ECO:0000259" key="7">
    <source>
        <dbReference type="PROSITE" id="PS52029"/>
    </source>
</evidence>
<dbReference type="SUPFAM" id="SSF141523">
    <property type="entry name" value="L,D-transpeptidase catalytic domain-like"/>
    <property type="match status" value="1"/>
</dbReference>
<keyword evidence="3 6" id="KW-0133">Cell shape</keyword>
<evidence type="ECO:0000313" key="9">
    <source>
        <dbReference type="Proteomes" id="UP000290602"/>
    </source>
</evidence>
<dbReference type="CDD" id="cd16913">
    <property type="entry name" value="YkuD_like"/>
    <property type="match status" value="1"/>
</dbReference>
<dbReference type="UniPathway" id="UPA00219"/>
<dbReference type="GO" id="GO:0071555">
    <property type="term" value="P:cell wall organization"/>
    <property type="evidence" value="ECO:0007669"/>
    <property type="project" value="UniProtKB-UniRule"/>
</dbReference>
<dbReference type="GO" id="GO:0018104">
    <property type="term" value="P:peptidoglycan-protein cross-linking"/>
    <property type="evidence" value="ECO:0007669"/>
    <property type="project" value="TreeGrafter"/>
</dbReference>
<name>A0A4Q0VJM5_9LACO</name>
<evidence type="ECO:0000256" key="6">
    <source>
        <dbReference type="PROSITE-ProRule" id="PRU01373"/>
    </source>
</evidence>
<evidence type="ECO:0000256" key="2">
    <source>
        <dbReference type="ARBA" id="ARBA00022679"/>
    </source>
</evidence>
<evidence type="ECO:0000256" key="5">
    <source>
        <dbReference type="ARBA" id="ARBA00023316"/>
    </source>
</evidence>
<dbReference type="GO" id="GO:0016740">
    <property type="term" value="F:transferase activity"/>
    <property type="evidence" value="ECO:0007669"/>
    <property type="project" value="UniProtKB-KW"/>
</dbReference>
<evidence type="ECO:0000313" key="8">
    <source>
        <dbReference type="EMBL" id="RXI79028.1"/>
    </source>
</evidence>
<dbReference type="AlphaFoldDB" id="A0A4Q0VJM5"/>
<dbReference type="GO" id="GO:0005576">
    <property type="term" value="C:extracellular region"/>
    <property type="evidence" value="ECO:0007669"/>
    <property type="project" value="TreeGrafter"/>
</dbReference>
<keyword evidence="4 6" id="KW-0573">Peptidoglycan synthesis</keyword>
<dbReference type="GO" id="GO:0071972">
    <property type="term" value="F:peptidoglycan L,D-transpeptidase activity"/>
    <property type="evidence" value="ECO:0007669"/>
    <property type="project" value="TreeGrafter"/>
</dbReference>
<dbReference type="InterPro" id="IPR005490">
    <property type="entry name" value="LD_TPept_cat_dom"/>
</dbReference>
<dbReference type="PANTHER" id="PTHR30582:SF2">
    <property type="entry name" value="L,D-TRANSPEPTIDASE YCIB-RELATED"/>
    <property type="match status" value="1"/>
</dbReference>
<dbReference type="InterPro" id="IPR050979">
    <property type="entry name" value="LD-transpeptidase"/>
</dbReference>
<gene>
    <name evidence="8" type="ORF">DXH47_04405</name>
</gene>
<reference evidence="8 9" key="1">
    <citation type="submission" date="2018-08" db="EMBL/GenBank/DDBJ databases">
        <title>Lactobacillus suantsai sp. nov., isolated from traditional fermented suan-tsai in Taiwan.</title>
        <authorList>
            <person name="Huang C.-H."/>
        </authorList>
    </citation>
    <scope>NUCLEOTIDE SEQUENCE [LARGE SCALE GENOMIC DNA]</scope>
    <source>
        <strain evidence="8 9">BCRC 12945</strain>
    </source>
</reference>
<protein>
    <submittedName>
        <fullName evidence="8">Murein L,D-transpeptidase</fullName>
    </submittedName>
</protein>
<proteinExistence type="predicted"/>
<organism evidence="8 9">
    <name type="scientific">Levilactobacillus suantsaii</name>
    <dbReference type="NCBI Taxonomy" id="2292255"/>
    <lineage>
        <taxon>Bacteria</taxon>
        <taxon>Bacillati</taxon>
        <taxon>Bacillota</taxon>
        <taxon>Bacilli</taxon>
        <taxon>Lactobacillales</taxon>
        <taxon>Lactobacillaceae</taxon>
        <taxon>Levilactobacillus</taxon>
    </lineage>
</organism>
<keyword evidence="9" id="KW-1185">Reference proteome</keyword>
<feature type="domain" description="L,D-TPase catalytic" evidence="7">
    <location>
        <begin position="83"/>
        <end position="207"/>
    </location>
</feature>
<comment type="pathway">
    <text evidence="1 6">Cell wall biogenesis; peptidoglycan biosynthesis.</text>
</comment>
<dbReference type="InterPro" id="IPR038063">
    <property type="entry name" value="Transpep_catalytic_dom"/>
</dbReference>